<keyword evidence="3 6" id="KW-0812">Transmembrane</keyword>
<dbReference type="Proteomes" id="UP001497522">
    <property type="component" value="Chromosome 15"/>
</dbReference>
<evidence type="ECO:0000313" key="7">
    <source>
        <dbReference type="EMBL" id="CAK9865883.1"/>
    </source>
</evidence>
<proteinExistence type="inferred from homology"/>
<sequence length="266" mass="29308">MACSNNLMGILNLVTLVFSLPIIAVGIWLAKQHNTVCYHFLEWPVIIIGGFILVVSLVGMLGAWCKNFKSLLVPYLIVMFFLIAFLFIFTIFAFVVTNTGGGDAVPGKGFQEYHLGNYSTWLQKQVDKASLWDKIQICVKEAKVCNKLDSEYPNSTQFNAASLTPVQSGCCKPPSSCDFTFDSATNWTGTPASSADPDCSEWNNNNLCFNCTSCKAGVLQDIKHDWRKVAIVNIVMVALLIIIYSVGCCARQQRSGSSDTFCYDGI</sequence>
<keyword evidence="8" id="KW-1185">Reference proteome</keyword>
<feature type="transmembrane region" description="Helical" evidence="6">
    <location>
        <begin position="41"/>
        <end position="65"/>
    </location>
</feature>
<accession>A0ABP1ATI4</accession>
<organism evidence="7 8">
    <name type="scientific">Sphagnum jensenii</name>
    <dbReference type="NCBI Taxonomy" id="128206"/>
    <lineage>
        <taxon>Eukaryota</taxon>
        <taxon>Viridiplantae</taxon>
        <taxon>Streptophyta</taxon>
        <taxon>Embryophyta</taxon>
        <taxon>Bryophyta</taxon>
        <taxon>Sphagnophytina</taxon>
        <taxon>Sphagnopsida</taxon>
        <taxon>Sphagnales</taxon>
        <taxon>Sphagnaceae</taxon>
        <taxon>Sphagnum</taxon>
    </lineage>
</organism>
<reference evidence="7" key="1">
    <citation type="submission" date="2024-03" db="EMBL/GenBank/DDBJ databases">
        <authorList>
            <consortium name="ELIXIR-Norway"/>
            <consortium name="Elixir Norway"/>
        </authorList>
    </citation>
    <scope>NUCLEOTIDE SEQUENCE</scope>
</reference>
<evidence type="ECO:0000256" key="3">
    <source>
        <dbReference type="ARBA" id="ARBA00022692"/>
    </source>
</evidence>
<protein>
    <recommendedName>
        <fullName evidence="9">Tetraspanin</fullName>
    </recommendedName>
</protein>
<dbReference type="PANTHER" id="PTHR32191">
    <property type="entry name" value="TETRASPANIN-8-RELATED"/>
    <property type="match status" value="1"/>
</dbReference>
<evidence type="ECO:0000256" key="4">
    <source>
        <dbReference type="ARBA" id="ARBA00022989"/>
    </source>
</evidence>
<feature type="transmembrane region" description="Helical" evidence="6">
    <location>
        <begin position="229"/>
        <end position="250"/>
    </location>
</feature>
<comment type="similarity">
    <text evidence="2">Belongs to the tetraspanin (TM4SF) family.</text>
</comment>
<evidence type="ECO:0000256" key="6">
    <source>
        <dbReference type="SAM" id="Phobius"/>
    </source>
</evidence>
<dbReference type="Pfam" id="PF00335">
    <property type="entry name" value="Tetraspanin"/>
    <property type="match status" value="1"/>
</dbReference>
<feature type="transmembrane region" description="Helical" evidence="6">
    <location>
        <begin position="7"/>
        <end position="29"/>
    </location>
</feature>
<dbReference type="InterPro" id="IPR044991">
    <property type="entry name" value="TET_plant"/>
</dbReference>
<dbReference type="EMBL" id="OZ023716">
    <property type="protein sequence ID" value="CAK9865883.1"/>
    <property type="molecule type" value="Genomic_DNA"/>
</dbReference>
<gene>
    <name evidence="7" type="ORF">CSSPJE1EN2_LOCUS8878</name>
</gene>
<evidence type="ECO:0000256" key="5">
    <source>
        <dbReference type="ARBA" id="ARBA00023136"/>
    </source>
</evidence>
<evidence type="ECO:0008006" key="9">
    <source>
        <dbReference type="Google" id="ProtNLM"/>
    </source>
</evidence>
<keyword evidence="5 6" id="KW-0472">Membrane</keyword>
<feature type="transmembrane region" description="Helical" evidence="6">
    <location>
        <begin position="72"/>
        <end position="96"/>
    </location>
</feature>
<name>A0ABP1ATI4_9BRYO</name>
<evidence type="ECO:0000313" key="8">
    <source>
        <dbReference type="Proteomes" id="UP001497522"/>
    </source>
</evidence>
<keyword evidence="4 6" id="KW-1133">Transmembrane helix</keyword>
<dbReference type="InterPro" id="IPR018499">
    <property type="entry name" value="Tetraspanin/Peripherin"/>
</dbReference>
<evidence type="ECO:0000256" key="1">
    <source>
        <dbReference type="ARBA" id="ARBA00004141"/>
    </source>
</evidence>
<comment type="subcellular location">
    <subcellularLocation>
        <location evidence="1">Membrane</location>
        <topology evidence="1">Multi-pass membrane protein</topology>
    </subcellularLocation>
</comment>
<evidence type="ECO:0000256" key="2">
    <source>
        <dbReference type="ARBA" id="ARBA00006840"/>
    </source>
</evidence>